<feature type="non-terminal residue" evidence="1">
    <location>
        <position position="1"/>
    </location>
</feature>
<reference evidence="2" key="1">
    <citation type="submission" date="2016-06" db="EMBL/GenBank/DDBJ databases">
        <title>Parallel loss of symbiosis genes in relatives of nitrogen-fixing non-legume Parasponia.</title>
        <authorList>
            <person name="Van Velzen R."/>
            <person name="Holmer R."/>
            <person name="Bu F."/>
            <person name="Rutten L."/>
            <person name="Van Zeijl A."/>
            <person name="Liu W."/>
            <person name="Santuari L."/>
            <person name="Cao Q."/>
            <person name="Sharma T."/>
            <person name="Shen D."/>
            <person name="Roswanjaya Y."/>
            <person name="Wardhani T."/>
            <person name="Kalhor M.S."/>
            <person name="Jansen J."/>
            <person name="Van den Hoogen J."/>
            <person name="Gungor B."/>
            <person name="Hartog M."/>
            <person name="Hontelez J."/>
            <person name="Verver J."/>
            <person name="Yang W.-C."/>
            <person name="Schijlen E."/>
            <person name="Repin R."/>
            <person name="Schilthuizen M."/>
            <person name="Schranz E."/>
            <person name="Heidstra R."/>
            <person name="Miyata K."/>
            <person name="Fedorova E."/>
            <person name="Kohlen W."/>
            <person name="Bisseling T."/>
            <person name="Smit S."/>
            <person name="Geurts R."/>
        </authorList>
    </citation>
    <scope>NUCLEOTIDE SEQUENCE [LARGE SCALE GENOMIC DNA]</scope>
    <source>
        <strain evidence="2">cv. RG33-2</strain>
    </source>
</reference>
<evidence type="ECO:0000313" key="2">
    <source>
        <dbReference type="Proteomes" id="UP000237000"/>
    </source>
</evidence>
<protein>
    <submittedName>
        <fullName evidence="1">Uncharacterized protein</fullName>
    </submittedName>
</protein>
<comment type="caution">
    <text evidence="1">The sequence shown here is derived from an EMBL/GenBank/DDBJ whole genome shotgun (WGS) entry which is preliminary data.</text>
</comment>
<evidence type="ECO:0000313" key="1">
    <source>
        <dbReference type="EMBL" id="PON63174.1"/>
    </source>
</evidence>
<dbReference type="AlphaFoldDB" id="A0A2P5CQ46"/>
<dbReference type="EMBL" id="JXTC01000340">
    <property type="protein sequence ID" value="PON63174.1"/>
    <property type="molecule type" value="Genomic_DNA"/>
</dbReference>
<organism evidence="1 2">
    <name type="scientific">Trema orientale</name>
    <name type="common">Charcoal tree</name>
    <name type="synonym">Celtis orientalis</name>
    <dbReference type="NCBI Taxonomy" id="63057"/>
    <lineage>
        <taxon>Eukaryota</taxon>
        <taxon>Viridiplantae</taxon>
        <taxon>Streptophyta</taxon>
        <taxon>Embryophyta</taxon>
        <taxon>Tracheophyta</taxon>
        <taxon>Spermatophyta</taxon>
        <taxon>Magnoliopsida</taxon>
        <taxon>eudicotyledons</taxon>
        <taxon>Gunneridae</taxon>
        <taxon>Pentapetalae</taxon>
        <taxon>rosids</taxon>
        <taxon>fabids</taxon>
        <taxon>Rosales</taxon>
        <taxon>Cannabaceae</taxon>
        <taxon>Trema</taxon>
    </lineage>
</organism>
<name>A0A2P5CQ46_TREOI</name>
<keyword evidence="2" id="KW-1185">Reference proteome</keyword>
<accession>A0A2P5CQ46</accession>
<dbReference type="Proteomes" id="UP000237000">
    <property type="component" value="Unassembled WGS sequence"/>
</dbReference>
<dbReference type="OrthoDB" id="10352391at2759"/>
<sequence>PELSKRTKALLTSTIAAPNLVAADAPGNSLRLSPMNIHRPSRHDDDNINRGRFPTKSLSPVIILAHL</sequence>
<dbReference type="InParanoid" id="A0A2P5CQ46"/>
<proteinExistence type="predicted"/>
<gene>
    <name evidence="1" type="ORF">TorRG33x02_277180</name>
</gene>